<feature type="compositionally biased region" description="Acidic residues" evidence="9">
    <location>
        <begin position="219"/>
        <end position="238"/>
    </location>
</feature>
<evidence type="ECO:0000256" key="3">
    <source>
        <dbReference type="ARBA" id="ARBA00022552"/>
    </source>
</evidence>
<evidence type="ECO:0000256" key="6">
    <source>
        <dbReference type="ARBA" id="ARBA00029455"/>
    </source>
</evidence>
<feature type="region of interest" description="Disordered" evidence="9">
    <location>
        <begin position="116"/>
        <end position="156"/>
    </location>
</feature>
<comment type="similarity">
    <text evidence="6 7">Belongs to the MPP10 family.</text>
</comment>
<feature type="region of interest" description="Disordered" evidence="9">
    <location>
        <begin position="527"/>
        <end position="653"/>
    </location>
</feature>
<dbReference type="PANTHER" id="PTHR17039:SF0">
    <property type="entry name" value="U3 SMALL NUCLEOLAR RIBONUCLEOPROTEIN PROTEIN MPP10"/>
    <property type="match status" value="1"/>
</dbReference>
<feature type="coiled-coil region" evidence="8">
    <location>
        <begin position="305"/>
        <end position="358"/>
    </location>
</feature>
<evidence type="ECO:0000256" key="7">
    <source>
        <dbReference type="PIRNR" id="PIRNR017300"/>
    </source>
</evidence>
<dbReference type="GO" id="GO:0032040">
    <property type="term" value="C:small-subunit processome"/>
    <property type="evidence" value="ECO:0007669"/>
    <property type="project" value="TreeGrafter"/>
</dbReference>
<evidence type="ECO:0000256" key="9">
    <source>
        <dbReference type="SAM" id="MobiDB-lite"/>
    </source>
</evidence>
<proteinExistence type="inferred from homology"/>
<dbReference type="InterPro" id="IPR012173">
    <property type="entry name" value="Mpp10"/>
</dbReference>
<organism evidence="10">
    <name type="scientific">Arcella intermedia</name>
    <dbReference type="NCBI Taxonomy" id="1963864"/>
    <lineage>
        <taxon>Eukaryota</taxon>
        <taxon>Amoebozoa</taxon>
        <taxon>Tubulinea</taxon>
        <taxon>Elardia</taxon>
        <taxon>Arcellinida</taxon>
        <taxon>Sphaerothecina</taxon>
        <taxon>Arcellidae</taxon>
        <taxon>Arcella</taxon>
    </lineage>
</organism>
<keyword evidence="2 7" id="KW-0690">Ribosome biogenesis</keyword>
<dbReference type="GO" id="GO:0005732">
    <property type="term" value="C:sno(s)RNA-containing ribonucleoprotein complex"/>
    <property type="evidence" value="ECO:0007669"/>
    <property type="project" value="UniProtKB-UniRule"/>
</dbReference>
<keyword evidence="4 7" id="KW-0539">Nucleus</keyword>
<reference evidence="10" key="1">
    <citation type="journal article" date="2020" name="J. Eukaryot. Microbiol.">
        <title>De novo Sequencing, Assembly and Annotation of the Transcriptome for the Free-Living Testate Amoeba Arcella intermedia.</title>
        <authorList>
            <person name="Ribeiro G.M."/>
            <person name="Porfirio-Sousa A.L."/>
            <person name="Maurer-Alcala X.X."/>
            <person name="Katz L.A."/>
            <person name="Lahr D.J.G."/>
        </authorList>
    </citation>
    <scope>NUCLEOTIDE SEQUENCE</scope>
</reference>
<dbReference type="EMBL" id="GIBP01001146">
    <property type="protein sequence ID" value="NDV30115.1"/>
    <property type="molecule type" value="Transcribed_RNA"/>
</dbReference>
<feature type="compositionally biased region" description="Acidic residues" evidence="9">
    <location>
        <begin position="135"/>
        <end position="150"/>
    </location>
</feature>
<feature type="compositionally biased region" description="Low complexity" evidence="9">
    <location>
        <begin position="640"/>
        <end position="653"/>
    </location>
</feature>
<keyword evidence="3 7" id="KW-0698">rRNA processing</keyword>
<keyword evidence="8" id="KW-0175">Coiled coil</keyword>
<accession>A0A6B2KZR8</accession>
<keyword evidence="5 7" id="KW-0687">Ribonucleoprotein</keyword>
<evidence type="ECO:0000256" key="1">
    <source>
        <dbReference type="ARBA" id="ARBA00004604"/>
    </source>
</evidence>
<evidence type="ECO:0000313" key="10">
    <source>
        <dbReference type="EMBL" id="NDV30115.1"/>
    </source>
</evidence>
<evidence type="ECO:0000256" key="5">
    <source>
        <dbReference type="ARBA" id="ARBA00023274"/>
    </source>
</evidence>
<evidence type="ECO:0000256" key="8">
    <source>
        <dbReference type="SAM" id="Coils"/>
    </source>
</evidence>
<dbReference type="GO" id="GO:0034457">
    <property type="term" value="C:Mpp10 complex"/>
    <property type="evidence" value="ECO:0007669"/>
    <property type="project" value="UniProtKB-UniRule"/>
</dbReference>
<comment type="function">
    <text evidence="7">Involved in nucleolar processing of pre-18S ribosomal RNA.</text>
</comment>
<dbReference type="GO" id="GO:0006364">
    <property type="term" value="P:rRNA processing"/>
    <property type="evidence" value="ECO:0007669"/>
    <property type="project" value="UniProtKB-KW"/>
</dbReference>
<feature type="compositionally biased region" description="Basic and acidic residues" evidence="9">
    <location>
        <begin position="594"/>
        <end position="603"/>
    </location>
</feature>
<evidence type="ECO:0000256" key="2">
    <source>
        <dbReference type="ARBA" id="ARBA00022517"/>
    </source>
</evidence>
<protein>
    <recommendedName>
        <fullName evidence="7">U3 small nucleolar ribonucleoprotein protein MPP10</fullName>
    </recommendedName>
</protein>
<sequence length="653" mass="74995">MKTANPGARDDALSGVVGKYLEEVIEKPLVFLEPSQKLKGSILDQTKKLYDYAKQHEFFDVGESLPELLVDGFDNDQIWEEMELRNGPLLKLLNSQVQNILRSDVDFSALLPKSKKQKIEVPENEDSDFSQNDFSGDDDFNQEDEEEEQDEKERAADEKMFFSMQDMEKFIEEAENKEAGYNLGEDSEDEQKAMALLYGEVPEKPTKTKSKPKAPKDQQEEEGFNNNEQEMDSEEERLEEALKHYAGELPDNGPGKKDTEELEEEDMENAKYDDWFAPSGKSRGSDIGDDIEDHITAELEEEVGVSNAQQKAMEMKERIRKAEEELIQQDIIDSKEELSTFQKQQEKLKRRISQLEEQNLKPKEWQFSGEAQGSARPMNSLLEVDVEFEHATKVAPIITEEVTKTLEEIIQYRIVNNAFDDVIRKTPMEAKRKNTVALDGTKSKQSLAEVYENEYLEKTQNIKKEDPLDPQHRLLSAKFLRLCNLLDALSGTSYYPRHKAPKKTKADKPTIQMEEVTPITATAASQLAPQEIYERKEKLEMGETEKTREDRRKERREKKEDLKKVLEEKHKREKEREAKQSDPTKGSVSVAVKKIKDSSDKNVKFVKGNDTTNYSQSSALFQKLQNDARNDAQAIKNRSNDSNTNNSSAKYKL</sequence>
<dbReference type="PANTHER" id="PTHR17039">
    <property type="entry name" value="U3 SMALL NUCLEOLAR RIBONUCLEOPROTEIN PROTEIN MPP10"/>
    <property type="match status" value="1"/>
</dbReference>
<dbReference type="PIRSF" id="PIRSF017300">
    <property type="entry name" value="snoRNP_Mpp10"/>
    <property type="match status" value="1"/>
</dbReference>
<name>A0A6B2KZR8_9EUKA</name>
<feature type="region of interest" description="Disordered" evidence="9">
    <location>
        <begin position="180"/>
        <end position="289"/>
    </location>
</feature>
<dbReference type="Pfam" id="PF04006">
    <property type="entry name" value="Mpp10"/>
    <property type="match status" value="1"/>
</dbReference>
<feature type="compositionally biased region" description="Polar residues" evidence="9">
    <location>
        <begin position="609"/>
        <end position="627"/>
    </location>
</feature>
<feature type="compositionally biased region" description="Basic and acidic residues" evidence="9">
    <location>
        <begin position="532"/>
        <end position="582"/>
    </location>
</feature>
<comment type="subcellular location">
    <subcellularLocation>
        <location evidence="1 7">Nucleus</location>
        <location evidence="1 7">Nucleolus</location>
    </subcellularLocation>
</comment>
<dbReference type="AlphaFoldDB" id="A0A6B2KZR8"/>
<evidence type="ECO:0000256" key="4">
    <source>
        <dbReference type="ARBA" id="ARBA00023242"/>
    </source>
</evidence>